<dbReference type="EMBL" id="BSFL01000003">
    <property type="protein sequence ID" value="GLK80813.1"/>
    <property type="molecule type" value="Genomic_DNA"/>
</dbReference>
<dbReference type="RefSeq" id="WP_271201295.1">
    <property type="nucleotide sequence ID" value="NZ_BSFL01000003.1"/>
</dbReference>
<protein>
    <submittedName>
        <fullName evidence="1">Uncharacterized protein</fullName>
    </submittedName>
</protein>
<name>A0A9W6JSJ9_9HYPH</name>
<organism evidence="1 2">
    <name type="scientific">Methylopila turkensis</name>
    <dbReference type="NCBI Taxonomy" id="1437816"/>
    <lineage>
        <taxon>Bacteria</taxon>
        <taxon>Pseudomonadati</taxon>
        <taxon>Pseudomonadota</taxon>
        <taxon>Alphaproteobacteria</taxon>
        <taxon>Hyphomicrobiales</taxon>
        <taxon>Methylopilaceae</taxon>
        <taxon>Methylopila</taxon>
    </lineage>
</organism>
<evidence type="ECO:0000313" key="2">
    <source>
        <dbReference type="Proteomes" id="UP001143309"/>
    </source>
</evidence>
<gene>
    <name evidence="1" type="ORF">GCM10008174_25540</name>
</gene>
<evidence type="ECO:0000313" key="1">
    <source>
        <dbReference type="EMBL" id="GLK80813.1"/>
    </source>
</evidence>
<proteinExistence type="predicted"/>
<keyword evidence="2" id="KW-1185">Reference proteome</keyword>
<sequence length="76" mass="7980">MVKVARGTQSMSPPVEAEETAAYVATLAGELSRLSRRSGLPTLAYLLDMARLEAEGHLAGEAALRERSSDPGVGLP</sequence>
<reference evidence="1" key="1">
    <citation type="journal article" date="2014" name="Int. J. Syst. Evol. Microbiol.">
        <title>Complete genome sequence of Corynebacterium casei LMG S-19264T (=DSM 44701T), isolated from a smear-ripened cheese.</title>
        <authorList>
            <consortium name="US DOE Joint Genome Institute (JGI-PGF)"/>
            <person name="Walter F."/>
            <person name="Albersmeier A."/>
            <person name="Kalinowski J."/>
            <person name="Ruckert C."/>
        </authorList>
    </citation>
    <scope>NUCLEOTIDE SEQUENCE</scope>
    <source>
        <strain evidence="1">VKM B-2748</strain>
    </source>
</reference>
<accession>A0A9W6JSJ9</accession>
<reference evidence="1" key="2">
    <citation type="submission" date="2023-01" db="EMBL/GenBank/DDBJ databases">
        <authorList>
            <person name="Sun Q."/>
            <person name="Evtushenko L."/>
        </authorList>
    </citation>
    <scope>NUCLEOTIDE SEQUENCE</scope>
    <source>
        <strain evidence="1">VKM B-2748</strain>
    </source>
</reference>
<comment type="caution">
    <text evidence="1">The sequence shown here is derived from an EMBL/GenBank/DDBJ whole genome shotgun (WGS) entry which is preliminary data.</text>
</comment>
<dbReference type="Proteomes" id="UP001143309">
    <property type="component" value="Unassembled WGS sequence"/>
</dbReference>
<dbReference type="AlphaFoldDB" id="A0A9W6JSJ9"/>